<sequence length="63" mass="7348">MSNRKEHNQNEETSHELGIFSPTAESDTKEAIHRLFKRKKTKQKQTPSNKQSTHSQKKPEKDS</sequence>
<evidence type="ECO:0000256" key="1">
    <source>
        <dbReference type="SAM" id="MobiDB-lite"/>
    </source>
</evidence>
<protein>
    <submittedName>
        <fullName evidence="2">Uncharacterized protein</fullName>
    </submittedName>
</protein>
<dbReference type="AlphaFoldDB" id="A0A553ZYA1"/>
<comment type="caution">
    <text evidence="2">The sequence shown here is derived from an EMBL/GenBank/DDBJ whole genome shotgun (WGS) entry which is preliminary data.</text>
</comment>
<feature type="compositionally biased region" description="Basic and acidic residues" evidence="1">
    <location>
        <begin position="1"/>
        <end position="15"/>
    </location>
</feature>
<dbReference type="Proteomes" id="UP000318521">
    <property type="component" value="Unassembled WGS sequence"/>
</dbReference>
<accession>A0A553ZYA1</accession>
<keyword evidence="3" id="KW-1185">Reference proteome</keyword>
<feature type="compositionally biased region" description="Polar residues" evidence="1">
    <location>
        <begin position="44"/>
        <end position="54"/>
    </location>
</feature>
<evidence type="ECO:0000313" key="3">
    <source>
        <dbReference type="Proteomes" id="UP000318521"/>
    </source>
</evidence>
<gene>
    <name evidence="2" type="ORF">FN960_11350</name>
</gene>
<name>A0A553ZYA1_9BACI</name>
<dbReference type="RefSeq" id="WP_143848842.1">
    <property type="nucleotide sequence ID" value="NZ_VLXZ01000006.1"/>
</dbReference>
<evidence type="ECO:0000313" key="2">
    <source>
        <dbReference type="EMBL" id="TSB46395.1"/>
    </source>
</evidence>
<feature type="region of interest" description="Disordered" evidence="1">
    <location>
        <begin position="1"/>
        <end position="63"/>
    </location>
</feature>
<feature type="compositionally biased region" description="Basic residues" evidence="1">
    <location>
        <begin position="34"/>
        <end position="43"/>
    </location>
</feature>
<dbReference type="EMBL" id="VLXZ01000006">
    <property type="protein sequence ID" value="TSB46395.1"/>
    <property type="molecule type" value="Genomic_DNA"/>
</dbReference>
<organism evidence="2 3">
    <name type="scientific">Alkalicoccobacillus porphyridii</name>
    <dbReference type="NCBI Taxonomy" id="2597270"/>
    <lineage>
        <taxon>Bacteria</taxon>
        <taxon>Bacillati</taxon>
        <taxon>Bacillota</taxon>
        <taxon>Bacilli</taxon>
        <taxon>Bacillales</taxon>
        <taxon>Bacillaceae</taxon>
        <taxon>Alkalicoccobacillus</taxon>
    </lineage>
</organism>
<reference evidence="2 3" key="1">
    <citation type="submission" date="2019-07" db="EMBL/GenBank/DDBJ databases">
        <authorList>
            <person name="Park Y.J."/>
            <person name="Jeong S.E."/>
            <person name="Jung H.S."/>
        </authorList>
    </citation>
    <scope>NUCLEOTIDE SEQUENCE [LARGE SCALE GENOMIC DNA]</scope>
    <source>
        <strain evidence="3">P16(2019)</strain>
    </source>
</reference>
<proteinExistence type="predicted"/>